<feature type="compositionally biased region" description="Polar residues" evidence="1">
    <location>
        <begin position="65"/>
        <end position="80"/>
    </location>
</feature>
<name>A0A813QNU5_9BILA</name>
<evidence type="ECO:0000313" key="4">
    <source>
        <dbReference type="EMBL" id="CAF0982875.1"/>
    </source>
</evidence>
<reference evidence="3" key="1">
    <citation type="submission" date="2021-02" db="EMBL/GenBank/DDBJ databases">
        <authorList>
            <person name="Nowell W R."/>
        </authorList>
    </citation>
    <scope>NUCLEOTIDE SEQUENCE</scope>
</reference>
<dbReference type="InterPro" id="IPR020857">
    <property type="entry name" value="Serum_albumin_CS"/>
</dbReference>
<protein>
    <submittedName>
        <fullName evidence="3">Uncharacterized protein</fullName>
    </submittedName>
</protein>
<dbReference type="OrthoDB" id="9990906at2759"/>
<keyword evidence="7" id="KW-1185">Reference proteome</keyword>
<feature type="transmembrane region" description="Helical" evidence="2">
    <location>
        <begin position="147"/>
        <end position="166"/>
    </location>
</feature>
<dbReference type="Proteomes" id="UP000663829">
    <property type="component" value="Unassembled WGS sequence"/>
</dbReference>
<dbReference type="AlphaFoldDB" id="A0A813QNU5"/>
<organism evidence="3 7">
    <name type="scientific">Didymodactylos carnosus</name>
    <dbReference type="NCBI Taxonomy" id="1234261"/>
    <lineage>
        <taxon>Eukaryota</taxon>
        <taxon>Metazoa</taxon>
        <taxon>Spiralia</taxon>
        <taxon>Gnathifera</taxon>
        <taxon>Rotifera</taxon>
        <taxon>Eurotatoria</taxon>
        <taxon>Bdelloidea</taxon>
        <taxon>Philodinida</taxon>
        <taxon>Philodinidae</taxon>
        <taxon>Didymodactylos</taxon>
    </lineage>
</organism>
<evidence type="ECO:0000313" key="3">
    <source>
        <dbReference type="EMBL" id="CAF0769741.1"/>
    </source>
</evidence>
<feature type="transmembrane region" description="Helical" evidence="2">
    <location>
        <begin position="112"/>
        <end position="135"/>
    </location>
</feature>
<dbReference type="Gene3D" id="1.20.1070.10">
    <property type="entry name" value="Rhodopsin 7-helix transmembrane proteins"/>
    <property type="match status" value="1"/>
</dbReference>
<feature type="compositionally biased region" description="Polar residues" evidence="1">
    <location>
        <begin position="1"/>
        <end position="21"/>
    </location>
</feature>
<accession>A0A813QNU5</accession>
<evidence type="ECO:0000256" key="2">
    <source>
        <dbReference type="SAM" id="Phobius"/>
    </source>
</evidence>
<feature type="region of interest" description="Disordered" evidence="1">
    <location>
        <begin position="1"/>
        <end position="31"/>
    </location>
</feature>
<dbReference type="EMBL" id="CAJNOK010005739">
    <property type="protein sequence ID" value="CAF0982875.1"/>
    <property type="molecule type" value="Genomic_DNA"/>
</dbReference>
<dbReference type="SUPFAM" id="SSF81321">
    <property type="entry name" value="Family A G protein-coupled receptor-like"/>
    <property type="match status" value="1"/>
</dbReference>
<feature type="non-terminal residue" evidence="3">
    <location>
        <position position="1"/>
    </location>
</feature>
<evidence type="ECO:0000313" key="7">
    <source>
        <dbReference type="Proteomes" id="UP000663829"/>
    </source>
</evidence>
<evidence type="ECO:0000313" key="5">
    <source>
        <dbReference type="EMBL" id="CAF3551759.1"/>
    </source>
</evidence>
<feature type="region of interest" description="Disordered" evidence="1">
    <location>
        <begin position="65"/>
        <end position="84"/>
    </location>
</feature>
<gene>
    <name evidence="3" type="ORF">GPM918_LOCUS1858</name>
    <name evidence="4" type="ORF">OVA965_LOCUS13678</name>
    <name evidence="5" type="ORF">SRO942_LOCUS1858</name>
    <name evidence="6" type="ORF">TMI583_LOCUS13681</name>
</gene>
<dbReference type="EMBL" id="CAJOBA010005745">
    <property type="protein sequence ID" value="CAF3753378.1"/>
    <property type="molecule type" value="Genomic_DNA"/>
</dbReference>
<dbReference type="PROSITE" id="PS00212">
    <property type="entry name" value="ALBUMIN_1"/>
    <property type="match status" value="1"/>
</dbReference>
<dbReference type="EMBL" id="CAJOBC010000189">
    <property type="protein sequence ID" value="CAF3551759.1"/>
    <property type="molecule type" value="Genomic_DNA"/>
</dbReference>
<dbReference type="Proteomes" id="UP000677228">
    <property type="component" value="Unassembled WGS sequence"/>
</dbReference>
<dbReference type="Proteomes" id="UP000681722">
    <property type="component" value="Unassembled WGS sequence"/>
</dbReference>
<proteinExistence type="predicted"/>
<evidence type="ECO:0000256" key="1">
    <source>
        <dbReference type="SAM" id="MobiDB-lite"/>
    </source>
</evidence>
<keyword evidence="2" id="KW-1133">Transmembrane helix</keyword>
<dbReference type="Proteomes" id="UP000682733">
    <property type="component" value="Unassembled WGS sequence"/>
</dbReference>
<keyword evidence="2" id="KW-0812">Transmembrane</keyword>
<keyword evidence="2" id="KW-0472">Membrane</keyword>
<sequence>KSISSKSRQHYSSVPTTSPSMTELYHEKRTLGQNRLPKLSLNYVINSPSPIEQRHSIAGPYLTSANSSNSTAKDNNSNDPTPIHHRLSMAPSNDLPISSTSRQTVSLRTTKMLVICSTTFLVFNSPYCAILLYSFLSKHVLSTALDIFRHFYFMSFCMNFFLYSLCGNRFRHELILLFKRFLHRCCTKQVAHKCFTNHGGSLLNPPSSYSVTRQ</sequence>
<dbReference type="EMBL" id="CAJNOQ010000189">
    <property type="protein sequence ID" value="CAF0769741.1"/>
    <property type="molecule type" value="Genomic_DNA"/>
</dbReference>
<evidence type="ECO:0000313" key="6">
    <source>
        <dbReference type="EMBL" id="CAF3753378.1"/>
    </source>
</evidence>
<comment type="caution">
    <text evidence="3">The sequence shown here is derived from an EMBL/GenBank/DDBJ whole genome shotgun (WGS) entry which is preliminary data.</text>
</comment>